<dbReference type="InterPro" id="IPR011701">
    <property type="entry name" value="MFS"/>
</dbReference>
<organism evidence="9 10">
    <name type="scientific">Aquicella siphonis</name>
    <dbReference type="NCBI Taxonomy" id="254247"/>
    <lineage>
        <taxon>Bacteria</taxon>
        <taxon>Pseudomonadati</taxon>
        <taxon>Pseudomonadota</taxon>
        <taxon>Gammaproteobacteria</taxon>
        <taxon>Legionellales</taxon>
        <taxon>Coxiellaceae</taxon>
        <taxon>Aquicella</taxon>
    </lineage>
</organism>
<dbReference type="Proteomes" id="UP000324194">
    <property type="component" value="Chromosome 1"/>
</dbReference>
<dbReference type="AlphaFoldDB" id="A0A5E4PJR0"/>
<feature type="transmembrane region" description="Helical" evidence="7">
    <location>
        <begin position="81"/>
        <end position="104"/>
    </location>
</feature>
<feature type="transmembrane region" description="Helical" evidence="7">
    <location>
        <begin position="51"/>
        <end position="69"/>
    </location>
</feature>
<dbReference type="InterPro" id="IPR036259">
    <property type="entry name" value="MFS_trans_sf"/>
</dbReference>
<accession>A0A5E4PJR0</accession>
<dbReference type="OrthoDB" id="9764259at2"/>
<protein>
    <submittedName>
        <fullName evidence="9">Inner membrane transport protein YajR</fullName>
    </submittedName>
</protein>
<evidence type="ECO:0000256" key="4">
    <source>
        <dbReference type="ARBA" id="ARBA00022692"/>
    </source>
</evidence>
<feature type="transmembrane region" description="Helical" evidence="7">
    <location>
        <begin position="110"/>
        <end position="128"/>
    </location>
</feature>
<reference evidence="9 10" key="1">
    <citation type="submission" date="2019-08" db="EMBL/GenBank/DDBJ databases">
        <authorList>
            <person name="Guy L."/>
        </authorList>
    </citation>
    <scope>NUCLEOTIDE SEQUENCE [LARGE SCALE GENOMIC DNA]</scope>
    <source>
        <strain evidence="9 10">SGT-108</strain>
    </source>
</reference>
<feature type="transmembrane region" description="Helical" evidence="7">
    <location>
        <begin position="21"/>
        <end position="39"/>
    </location>
</feature>
<evidence type="ECO:0000313" key="10">
    <source>
        <dbReference type="Proteomes" id="UP000324194"/>
    </source>
</evidence>
<dbReference type="SUPFAM" id="SSF103473">
    <property type="entry name" value="MFS general substrate transporter"/>
    <property type="match status" value="1"/>
</dbReference>
<feature type="transmembrane region" description="Helical" evidence="7">
    <location>
        <begin position="218"/>
        <end position="240"/>
    </location>
</feature>
<dbReference type="Gene3D" id="1.20.1250.20">
    <property type="entry name" value="MFS general substrate transporter like domains"/>
    <property type="match status" value="1"/>
</dbReference>
<comment type="subcellular location">
    <subcellularLocation>
        <location evidence="1">Cell membrane</location>
        <topology evidence="1">Multi-pass membrane protein</topology>
    </subcellularLocation>
</comment>
<dbReference type="InterPro" id="IPR050171">
    <property type="entry name" value="MFS_Transporters"/>
</dbReference>
<dbReference type="GO" id="GO:0005886">
    <property type="term" value="C:plasma membrane"/>
    <property type="evidence" value="ECO:0007669"/>
    <property type="project" value="UniProtKB-SubCell"/>
</dbReference>
<evidence type="ECO:0000256" key="1">
    <source>
        <dbReference type="ARBA" id="ARBA00004651"/>
    </source>
</evidence>
<dbReference type="PANTHER" id="PTHR23517">
    <property type="entry name" value="RESISTANCE PROTEIN MDTM, PUTATIVE-RELATED-RELATED"/>
    <property type="match status" value="1"/>
</dbReference>
<evidence type="ECO:0000259" key="8">
    <source>
        <dbReference type="PROSITE" id="PS50850"/>
    </source>
</evidence>
<feature type="transmembrane region" description="Helical" evidence="7">
    <location>
        <begin position="341"/>
        <end position="365"/>
    </location>
</feature>
<keyword evidence="2" id="KW-0813">Transport</keyword>
<dbReference type="PROSITE" id="PS50850">
    <property type="entry name" value="MFS"/>
    <property type="match status" value="1"/>
</dbReference>
<feature type="transmembrane region" description="Helical" evidence="7">
    <location>
        <begin position="371"/>
        <end position="390"/>
    </location>
</feature>
<feature type="transmembrane region" description="Helical" evidence="7">
    <location>
        <begin position="165"/>
        <end position="187"/>
    </location>
</feature>
<evidence type="ECO:0000256" key="3">
    <source>
        <dbReference type="ARBA" id="ARBA00022475"/>
    </source>
</evidence>
<dbReference type="GO" id="GO:0022857">
    <property type="term" value="F:transmembrane transporter activity"/>
    <property type="evidence" value="ECO:0007669"/>
    <property type="project" value="InterPro"/>
</dbReference>
<dbReference type="PANTHER" id="PTHR23517:SF2">
    <property type="entry name" value="MULTIDRUG RESISTANCE PROTEIN MDTH"/>
    <property type="match status" value="1"/>
</dbReference>
<proteinExistence type="predicted"/>
<evidence type="ECO:0000256" key="7">
    <source>
        <dbReference type="SAM" id="Phobius"/>
    </source>
</evidence>
<keyword evidence="4 7" id="KW-0812">Transmembrane</keyword>
<feature type="transmembrane region" description="Helical" evidence="7">
    <location>
        <begin position="305"/>
        <end position="329"/>
    </location>
</feature>
<dbReference type="CDD" id="cd17472">
    <property type="entry name" value="MFS_YajR_like"/>
    <property type="match status" value="1"/>
</dbReference>
<evidence type="ECO:0000256" key="6">
    <source>
        <dbReference type="ARBA" id="ARBA00023136"/>
    </source>
</evidence>
<dbReference type="RefSeq" id="WP_148339898.1">
    <property type="nucleotide sequence ID" value="NZ_LR699119.1"/>
</dbReference>
<keyword evidence="6 7" id="KW-0472">Membrane</keyword>
<evidence type="ECO:0000256" key="5">
    <source>
        <dbReference type="ARBA" id="ARBA00022989"/>
    </source>
</evidence>
<feature type="domain" description="Major facilitator superfamily (MFS) profile" evidence="8">
    <location>
        <begin position="9"/>
        <end position="395"/>
    </location>
</feature>
<keyword evidence="5 7" id="KW-1133">Transmembrane helix</keyword>
<keyword evidence="3" id="KW-1003">Cell membrane</keyword>
<gene>
    <name evidence="9" type="primary">yajR</name>
    <name evidence="9" type="ORF">AQUSIP_19130</name>
</gene>
<keyword evidence="10" id="KW-1185">Reference proteome</keyword>
<dbReference type="Gene3D" id="3.30.70.100">
    <property type="match status" value="1"/>
</dbReference>
<feature type="transmembrane region" description="Helical" evidence="7">
    <location>
        <begin position="252"/>
        <end position="270"/>
    </location>
</feature>
<evidence type="ECO:0000256" key="2">
    <source>
        <dbReference type="ARBA" id="ARBA00022448"/>
    </source>
</evidence>
<dbReference type="KEGG" id="asip:AQUSIP_19130"/>
<evidence type="ECO:0000313" key="9">
    <source>
        <dbReference type="EMBL" id="VVC76591.1"/>
    </source>
</evidence>
<dbReference type="InterPro" id="IPR020846">
    <property type="entry name" value="MFS_dom"/>
</dbReference>
<feature type="transmembrane region" description="Helical" evidence="7">
    <location>
        <begin position="140"/>
        <end position="159"/>
    </location>
</feature>
<sequence>MLSANKMTSLERRAIAGLSSIMSLRMIGLFMVLPVFSLYAHQLKGSTPTLVGLAMGIYGLSQALFQIPFGALSDRYGRKPVIVAGLLIFSIGSLVAGFAHSIFFMILGRALQGIGAVGSTIMALLADLTRENQRTKAMAVTGMTIGFSFSTAMLLGPLLTRWLPVSSLFFLAVLFGLAGIFVLFTSVPAPLNTHWHRDTEPELHSFFKLLVAPELAKLNCGIFILHAIFTASFVALPVSLKQFAGLESSRQWEIYLPALLGAFIVSLVCIGMAERKQQVKPYFIGGITTLALAELLIWLTPYSLALAVTGICLFFTGFSLLEAFLPSLISRAAPAARKGSALGIYSCAQFLGIFTGGVLGGWLFGHFGFSGVYFFCTALALFWLLPAFFMQPPRYLVTQMWRIYPPMQPHWDTIAAKLQGIPGMVETTYIAEDSTAYLKMERKTLQHPDFIRLKEQLQSE</sequence>
<name>A0A5E4PJR0_9COXI</name>
<dbReference type="EMBL" id="LR699119">
    <property type="protein sequence ID" value="VVC76591.1"/>
    <property type="molecule type" value="Genomic_DNA"/>
</dbReference>
<feature type="transmembrane region" description="Helical" evidence="7">
    <location>
        <begin position="282"/>
        <end position="299"/>
    </location>
</feature>
<dbReference type="Pfam" id="PF07690">
    <property type="entry name" value="MFS_1"/>
    <property type="match status" value="1"/>
</dbReference>